<gene>
    <name evidence="1" type="ORF">PoB_004182000</name>
</gene>
<proteinExistence type="predicted"/>
<organism evidence="1 2">
    <name type="scientific">Plakobranchus ocellatus</name>
    <dbReference type="NCBI Taxonomy" id="259542"/>
    <lineage>
        <taxon>Eukaryota</taxon>
        <taxon>Metazoa</taxon>
        <taxon>Spiralia</taxon>
        <taxon>Lophotrochozoa</taxon>
        <taxon>Mollusca</taxon>
        <taxon>Gastropoda</taxon>
        <taxon>Heterobranchia</taxon>
        <taxon>Euthyneura</taxon>
        <taxon>Panpulmonata</taxon>
        <taxon>Sacoglossa</taxon>
        <taxon>Placobranchoidea</taxon>
        <taxon>Plakobranchidae</taxon>
        <taxon>Plakobranchus</taxon>
    </lineage>
</organism>
<evidence type="ECO:0000313" key="1">
    <source>
        <dbReference type="EMBL" id="GFO15315.1"/>
    </source>
</evidence>
<dbReference type="AlphaFoldDB" id="A0AAV4B8B8"/>
<accession>A0AAV4B8B8</accession>
<sequence length="88" mass="9711">MVTSGRKPMSVSQPATEGPCLLKASPQLVGPPTRTQASTAEWHHVPDTRYSAFEISGLWGQTDPMQCLMSANFRPLIFILPRKSQRSV</sequence>
<dbReference type="EMBL" id="BLXT01004605">
    <property type="protein sequence ID" value="GFO15315.1"/>
    <property type="molecule type" value="Genomic_DNA"/>
</dbReference>
<reference evidence="1 2" key="1">
    <citation type="journal article" date="2021" name="Elife">
        <title>Chloroplast acquisition without the gene transfer in kleptoplastic sea slugs, Plakobranchus ocellatus.</title>
        <authorList>
            <person name="Maeda T."/>
            <person name="Takahashi S."/>
            <person name="Yoshida T."/>
            <person name="Shimamura S."/>
            <person name="Takaki Y."/>
            <person name="Nagai Y."/>
            <person name="Toyoda A."/>
            <person name="Suzuki Y."/>
            <person name="Arimoto A."/>
            <person name="Ishii H."/>
            <person name="Satoh N."/>
            <person name="Nishiyama T."/>
            <person name="Hasebe M."/>
            <person name="Maruyama T."/>
            <person name="Minagawa J."/>
            <person name="Obokata J."/>
            <person name="Shigenobu S."/>
        </authorList>
    </citation>
    <scope>NUCLEOTIDE SEQUENCE [LARGE SCALE GENOMIC DNA]</scope>
</reference>
<name>A0AAV4B8B8_9GAST</name>
<dbReference type="Proteomes" id="UP000735302">
    <property type="component" value="Unassembled WGS sequence"/>
</dbReference>
<keyword evidence="2" id="KW-1185">Reference proteome</keyword>
<protein>
    <submittedName>
        <fullName evidence="1">Uncharacterized protein</fullName>
    </submittedName>
</protein>
<comment type="caution">
    <text evidence="1">The sequence shown here is derived from an EMBL/GenBank/DDBJ whole genome shotgun (WGS) entry which is preliminary data.</text>
</comment>
<evidence type="ECO:0000313" key="2">
    <source>
        <dbReference type="Proteomes" id="UP000735302"/>
    </source>
</evidence>